<reference evidence="1 2" key="1">
    <citation type="submission" date="2017-03" db="EMBL/GenBank/DDBJ databases">
        <authorList>
            <person name="Hulin M.T."/>
        </authorList>
    </citation>
    <scope>NUCLEOTIDE SEQUENCE [LARGE SCALE GENOMIC DNA]</scope>
    <source>
        <strain evidence="1 2">5264</strain>
    </source>
</reference>
<dbReference type="RefSeq" id="WP_103694482.1">
    <property type="nucleotide sequence ID" value="NZ_NBAQ01000011.1"/>
</dbReference>
<gene>
    <name evidence="1" type="ORF">CXB42_18610</name>
</gene>
<dbReference type="Proteomes" id="UP000237295">
    <property type="component" value="Unassembled WGS sequence"/>
</dbReference>
<accession>A0AAE5S502</accession>
<organism evidence="1 2">
    <name type="scientific">Pseudomonas syringae pv. syringae</name>
    <dbReference type="NCBI Taxonomy" id="321"/>
    <lineage>
        <taxon>Bacteria</taxon>
        <taxon>Pseudomonadati</taxon>
        <taxon>Pseudomonadota</taxon>
        <taxon>Gammaproteobacteria</taxon>
        <taxon>Pseudomonadales</taxon>
        <taxon>Pseudomonadaceae</taxon>
        <taxon>Pseudomonas</taxon>
        <taxon>Pseudomonas syringae</taxon>
    </lineage>
</organism>
<comment type="caution">
    <text evidence="1">The sequence shown here is derived from an EMBL/GenBank/DDBJ whole genome shotgun (WGS) entry which is preliminary data.</text>
</comment>
<dbReference type="EMBL" id="NBAQ01000011">
    <property type="protein sequence ID" value="POQ02232.1"/>
    <property type="molecule type" value="Genomic_DNA"/>
</dbReference>
<protein>
    <submittedName>
        <fullName evidence="1">Uncharacterized protein</fullName>
    </submittedName>
</protein>
<sequence length="101" mass="11775">MKLYKSFTELLESIDDLPKIGWIFVESTIDRTSEKDVDSATFYVADNDAESIALEKEKRTFLECPTFVDVKSILDKRPVKPSNLEYLRAAIYYLEHDDFQD</sequence>
<proteinExistence type="predicted"/>
<name>A0AAE5S502_PSESY</name>
<evidence type="ECO:0000313" key="2">
    <source>
        <dbReference type="Proteomes" id="UP000237295"/>
    </source>
</evidence>
<dbReference type="AlphaFoldDB" id="A0AAE5S502"/>
<evidence type="ECO:0000313" key="1">
    <source>
        <dbReference type="EMBL" id="POQ02232.1"/>
    </source>
</evidence>